<dbReference type="OrthoDB" id="24387at2157"/>
<keyword evidence="2" id="KW-1185">Reference proteome</keyword>
<dbReference type="EMBL" id="BMNL01000001">
    <property type="protein sequence ID" value="GGP19835.1"/>
    <property type="molecule type" value="Genomic_DNA"/>
</dbReference>
<gene>
    <name evidence="1" type="ORF">GCM10007981_05120</name>
</gene>
<reference evidence="1" key="1">
    <citation type="journal article" date="2014" name="Int. J. Syst. Evol. Microbiol.">
        <title>Complete genome sequence of Corynebacterium casei LMG S-19264T (=DSM 44701T), isolated from a smear-ripened cheese.</title>
        <authorList>
            <consortium name="US DOE Joint Genome Institute (JGI-PGF)"/>
            <person name="Walter F."/>
            <person name="Albersmeier A."/>
            <person name="Kalinowski J."/>
            <person name="Ruckert C."/>
        </authorList>
    </citation>
    <scope>NUCLEOTIDE SEQUENCE</scope>
    <source>
        <strain evidence="1">JCM 10088</strain>
    </source>
</reference>
<dbReference type="AlphaFoldDB" id="A0A830GRX4"/>
<organism evidence="1 2">
    <name type="scientific">Thermocladium modestius</name>
    <dbReference type="NCBI Taxonomy" id="62609"/>
    <lineage>
        <taxon>Archaea</taxon>
        <taxon>Thermoproteota</taxon>
        <taxon>Thermoprotei</taxon>
        <taxon>Thermoproteales</taxon>
        <taxon>Thermoproteaceae</taxon>
        <taxon>Thermocladium</taxon>
    </lineage>
</organism>
<reference evidence="1" key="2">
    <citation type="submission" date="2020-09" db="EMBL/GenBank/DDBJ databases">
        <authorList>
            <person name="Sun Q."/>
            <person name="Ohkuma M."/>
        </authorList>
    </citation>
    <scope>NUCLEOTIDE SEQUENCE</scope>
    <source>
        <strain evidence="1">JCM 10088</strain>
    </source>
</reference>
<evidence type="ECO:0000313" key="2">
    <source>
        <dbReference type="Proteomes" id="UP000610960"/>
    </source>
</evidence>
<evidence type="ECO:0000313" key="1">
    <source>
        <dbReference type="EMBL" id="GGP19835.1"/>
    </source>
</evidence>
<protein>
    <submittedName>
        <fullName evidence="1">Uncharacterized protein</fullName>
    </submittedName>
</protein>
<proteinExistence type="predicted"/>
<sequence length="164" mass="17599">MDEVSLAFLVGVLLGDSDGDAVYAPYKQYMEVLGKWVGRPDELIKELSVKGKIGVQRHGAGYRVALMDAEEVGRVRAMLSPPKREDAVKAIDDAIRQASNPITGYADIGQVIKLVAGRLGISQGDAEAILVKSMLGSKSYILAYGGTHKIKIGSSYYGLVKKVS</sequence>
<dbReference type="Proteomes" id="UP000610960">
    <property type="component" value="Unassembled WGS sequence"/>
</dbReference>
<comment type="caution">
    <text evidence="1">The sequence shown here is derived from an EMBL/GenBank/DDBJ whole genome shotgun (WGS) entry which is preliminary data.</text>
</comment>
<dbReference type="RefSeq" id="WP_188595871.1">
    <property type="nucleotide sequence ID" value="NZ_BMNL01000001.1"/>
</dbReference>
<accession>A0A830GRX4</accession>
<name>A0A830GRX4_9CREN</name>